<accession>A0AAV2B5K5</accession>
<dbReference type="EMBL" id="CAXIEN010000282">
    <property type="protein sequence ID" value="CAL1291397.1"/>
    <property type="molecule type" value="Genomic_DNA"/>
</dbReference>
<proteinExistence type="predicted"/>
<name>A0AAV2B5K5_9ARAC</name>
<reference evidence="1 2" key="1">
    <citation type="submission" date="2024-04" db="EMBL/GenBank/DDBJ databases">
        <authorList>
            <person name="Rising A."/>
            <person name="Reimegard J."/>
            <person name="Sonavane S."/>
            <person name="Akerstrom W."/>
            <person name="Nylinder S."/>
            <person name="Hedman E."/>
            <person name="Kallberg Y."/>
        </authorList>
    </citation>
    <scope>NUCLEOTIDE SEQUENCE [LARGE SCALE GENOMIC DNA]</scope>
</reference>
<evidence type="ECO:0000313" key="1">
    <source>
        <dbReference type="EMBL" id="CAL1291397.1"/>
    </source>
</evidence>
<organism evidence="1 2">
    <name type="scientific">Larinioides sclopetarius</name>
    <dbReference type="NCBI Taxonomy" id="280406"/>
    <lineage>
        <taxon>Eukaryota</taxon>
        <taxon>Metazoa</taxon>
        <taxon>Ecdysozoa</taxon>
        <taxon>Arthropoda</taxon>
        <taxon>Chelicerata</taxon>
        <taxon>Arachnida</taxon>
        <taxon>Araneae</taxon>
        <taxon>Araneomorphae</taxon>
        <taxon>Entelegynae</taxon>
        <taxon>Araneoidea</taxon>
        <taxon>Araneidae</taxon>
        <taxon>Larinioides</taxon>
    </lineage>
</organism>
<feature type="non-terminal residue" evidence="1">
    <location>
        <position position="1"/>
    </location>
</feature>
<dbReference type="AlphaFoldDB" id="A0AAV2B5K5"/>
<gene>
    <name evidence="1" type="ORF">LARSCL_LOCUS17059</name>
</gene>
<comment type="caution">
    <text evidence="1">The sequence shown here is derived from an EMBL/GenBank/DDBJ whole genome shotgun (WGS) entry which is preliminary data.</text>
</comment>
<protein>
    <submittedName>
        <fullName evidence="1">Uncharacterized protein</fullName>
    </submittedName>
</protein>
<dbReference type="Proteomes" id="UP001497382">
    <property type="component" value="Unassembled WGS sequence"/>
</dbReference>
<feature type="non-terminal residue" evidence="1">
    <location>
        <position position="30"/>
    </location>
</feature>
<keyword evidence="2" id="KW-1185">Reference proteome</keyword>
<sequence>HIIHRGLVYKLIEIAESVFCWFLRLKTLLL</sequence>
<evidence type="ECO:0000313" key="2">
    <source>
        <dbReference type="Proteomes" id="UP001497382"/>
    </source>
</evidence>